<evidence type="ECO:0000259" key="1">
    <source>
        <dbReference type="Pfam" id="PF21758"/>
    </source>
</evidence>
<keyword evidence="3" id="KW-1185">Reference proteome</keyword>
<feature type="domain" description="Prenylated flavin chaperone LpdD-like" evidence="1">
    <location>
        <begin position="7"/>
        <end position="114"/>
    </location>
</feature>
<evidence type="ECO:0000313" key="3">
    <source>
        <dbReference type="Proteomes" id="UP000292919"/>
    </source>
</evidence>
<dbReference type="EMBL" id="SIXC01000001">
    <property type="protein sequence ID" value="TBH81872.1"/>
    <property type="molecule type" value="Genomic_DNA"/>
</dbReference>
<evidence type="ECO:0000313" key="2">
    <source>
        <dbReference type="EMBL" id="TBH81872.1"/>
    </source>
</evidence>
<reference evidence="2 3" key="1">
    <citation type="submission" date="2018-12" db="EMBL/GenBank/DDBJ databases">
        <title>First genome draft of Desulfovibrio legallis sp. nov.</title>
        <authorList>
            <person name="Ben Dhia O."/>
            <person name="Najjari A."/>
            <person name="Ferjani R."/>
            <person name="Fhoula I."/>
            <person name="Fardeau M.-L."/>
            <person name="Boudabbous A."/>
            <person name="Ouzari H.I."/>
        </authorList>
    </citation>
    <scope>NUCLEOTIDE SEQUENCE [LARGE SCALE GENOMIC DNA]</scope>
    <source>
        <strain evidence="2 3">H1T</strain>
    </source>
</reference>
<dbReference type="InterPro" id="IPR048844">
    <property type="entry name" value="LpdD_chaperone-like"/>
</dbReference>
<dbReference type="Pfam" id="PF21758">
    <property type="entry name" value="PAC_bac"/>
    <property type="match status" value="1"/>
</dbReference>
<proteinExistence type="predicted"/>
<sequence length="123" mass="12846">MRFTARQGRICLQLRVCRQGGDLQVLLGGGTAHLGAVALAYAPASGAQAQGRLLVLPGHREDVLALRTATALADGLGCAVCVSAGIHYPAITREEIAVVEALADVLTQRCLMALRKQTSDPEA</sequence>
<name>A0A6H3FED7_9BACT</name>
<gene>
    <name evidence="2" type="ORF">EB812_00900</name>
</gene>
<comment type="caution">
    <text evidence="2">The sequence shown here is derived from an EMBL/GenBank/DDBJ whole genome shotgun (WGS) entry which is preliminary data.</text>
</comment>
<accession>A0A6H3FED7</accession>
<dbReference type="AlphaFoldDB" id="A0A6H3FED7"/>
<organism evidence="2 3">
    <name type="scientific">Desulfovibrio legallii</name>
    <dbReference type="NCBI Taxonomy" id="571438"/>
    <lineage>
        <taxon>Bacteria</taxon>
        <taxon>Pseudomonadati</taxon>
        <taxon>Thermodesulfobacteriota</taxon>
        <taxon>Desulfovibrionia</taxon>
        <taxon>Desulfovibrionales</taxon>
        <taxon>Desulfovibrionaceae</taxon>
        <taxon>Desulfovibrio</taxon>
    </lineage>
</organism>
<protein>
    <recommendedName>
        <fullName evidence="1">Prenylated flavin chaperone LpdD-like domain-containing protein</fullName>
    </recommendedName>
</protein>
<dbReference type="Proteomes" id="UP000292919">
    <property type="component" value="Unassembled WGS sequence"/>
</dbReference>
<dbReference type="RefSeq" id="WP_118228921.1">
    <property type="nucleotide sequence ID" value="NZ_JAQDZC010000008.1"/>
</dbReference>